<dbReference type="EMBL" id="KB307875">
    <property type="protein sequence ID" value="ELT98516.1"/>
    <property type="molecule type" value="Genomic_DNA"/>
</dbReference>
<dbReference type="AlphaFoldDB" id="R7U4A5"/>
<gene>
    <name evidence="2" type="ORF">CAPTEDRAFT_207609</name>
</gene>
<protein>
    <submittedName>
        <fullName evidence="2 3">Uncharacterized protein</fullName>
    </submittedName>
</protein>
<name>R7U4A5_CAPTE</name>
<proteinExistence type="predicted"/>
<dbReference type="EMBL" id="AMQN01010455">
    <property type="status" value="NOT_ANNOTATED_CDS"/>
    <property type="molecule type" value="Genomic_DNA"/>
</dbReference>
<evidence type="ECO:0000256" key="1">
    <source>
        <dbReference type="SAM" id="MobiDB-lite"/>
    </source>
</evidence>
<dbReference type="EnsemblMetazoa" id="CapteT207609">
    <property type="protein sequence ID" value="CapteP207609"/>
    <property type="gene ID" value="CapteG207609"/>
</dbReference>
<keyword evidence="4" id="KW-1185">Reference proteome</keyword>
<evidence type="ECO:0000313" key="2">
    <source>
        <dbReference type="EMBL" id="ELT98516.1"/>
    </source>
</evidence>
<sequence>MATRASRKAQTSWKNLPHRNFKLNDCLANSVVNEAVVVCGQMGPTIVIRCSWPAKKRAAEEAYGEDQENEQPKKKLTSNATAMKKYGEPITADHLRHKRTSLLFTKRKRMRGALWLTFLLFQDEKPCVHLKEIRAKEERSKMQLFKKRRTSLT</sequence>
<dbReference type="HOGENOM" id="CLU_1715013_0_0_1"/>
<reference evidence="3" key="3">
    <citation type="submission" date="2015-06" db="UniProtKB">
        <authorList>
            <consortium name="EnsemblMetazoa"/>
        </authorList>
    </citation>
    <scope>IDENTIFICATION</scope>
</reference>
<organism evidence="2">
    <name type="scientific">Capitella teleta</name>
    <name type="common">Polychaete worm</name>
    <dbReference type="NCBI Taxonomy" id="283909"/>
    <lineage>
        <taxon>Eukaryota</taxon>
        <taxon>Metazoa</taxon>
        <taxon>Spiralia</taxon>
        <taxon>Lophotrochozoa</taxon>
        <taxon>Annelida</taxon>
        <taxon>Polychaeta</taxon>
        <taxon>Sedentaria</taxon>
        <taxon>Scolecida</taxon>
        <taxon>Capitellidae</taxon>
        <taxon>Capitella</taxon>
    </lineage>
</organism>
<dbReference type="Proteomes" id="UP000014760">
    <property type="component" value="Unassembled WGS sequence"/>
</dbReference>
<reference evidence="2 4" key="2">
    <citation type="journal article" date="2013" name="Nature">
        <title>Insights into bilaterian evolution from three spiralian genomes.</title>
        <authorList>
            <person name="Simakov O."/>
            <person name="Marletaz F."/>
            <person name="Cho S.J."/>
            <person name="Edsinger-Gonzales E."/>
            <person name="Havlak P."/>
            <person name="Hellsten U."/>
            <person name="Kuo D.H."/>
            <person name="Larsson T."/>
            <person name="Lv J."/>
            <person name="Arendt D."/>
            <person name="Savage R."/>
            <person name="Osoegawa K."/>
            <person name="de Jong P."/>
            <person name="Grimwood J."/>
            <person name="Chapman J.A."/>
            <person name="Shapiro H."/>
            <person name="Aerts A."/>
            <person name="Otillar R.P."/>
            <person name="Terry A.Y."/>
            <person name="Boore J.L."/>
            <person name="Grigoriev I.V."/>
            <person name="Lindberg D.R."/>
            <person name="Seaver E.C."/>
            <person name="Weisblat D.A."/>
            <person name="Putnam N.H."/>
            <person name="Rokhsar D.S."/>
        </authorList>
    </citation>
    <scope>NUCLEOTIDE SEQUENCE</scope>
    <source>
        <strain evidence="2 4">I ESC-2004</strain>
    </source>
</reference>
<feature type="region of interest" description="Disordered" evidence="1">
    <location>
        <begin position="59"/>
        <end position="79"/>
    </location>
</feature>
<evidence type="ECO:0000313" key="4">
    <source>
        <dbReference type="Proteomes" id="UP000014760"/>
    </source>
</evidence>
<reference evidence="4" key="1">
    <citation type="submission" date="2012-12" db="EMBL/GenBank/DDBJ databases">
        <authorList>
            <person name="Hellsten U."/>
            <person name="Grimwood J."/>
            <person name="Chapman J.A."/>
            <person name="Shapiro H."/>
            <person name="Aerts A."/>
            <person name="Otillar R.P."/>
            <person name="Terry A.Y."/>
            <person name="Boore J.L."/>
            <person name="Simakov O."/>
            <person name="Marletaz F."/>
            <person name="Cho S.-J."/>
            <person name="Edsinger-Gonzales E."/>
            <person name="Havlak P."/>
            <person name="Kuo D.-H."/>
            <person name="Larsson T."/>
            <person name="Lv J."/>
            <person name="Arendt D."/>
            <person name="Savage R."/>
            <person name="Osoegawa K."/>
            <person name="de Jong P."/>
            <person name="Lindberg D.R."/>
            <person name="Seaver E.C."/>
            <person name="Weisblat D.A."/>
            <person name="Putnam N.H."/>
            <person name="Grigoriev I.V."/>
            <person name="Rokhsar D.S."/>
        </authorList>
    </citation>
    <scope>NUCLEOTIDE SEQUENCE</scope>
    <source>
        <strain evidence="4">I ESC-2004</strain>
    </source>
</reference>
<evidence type="ECO:0000313" key="3">
    <source>
        <dbReference type="EnsemblMetazoa" id="CapteP207609"/>
    </source>
</evidence>
<accession>R7U4A5</accession>